<gene>
    <name evidence="3" type="ORF">BN1095_500027</name>
    <name evidence="2" type="ORF">BN1096_560117</name>
    <name evidence="1" type="ORF">BN1097_540119</name>
</gene>
<protein>
    <submittedName>
        <fullName evidence="1">Uncharacterized protein</fullName>
    </submittedName>
</protein>
<reference evidence="1" key="1">
    <citation type="submission" date="2014-07" db="EMBL/GenBank/DDBJ databases">
        <authorList>
            <person name="Monot Marc"/>
        </authorList>
    </citation>
    <scope>NUCLEOTIDE SEQUENCE</scope>
    <source>
        <strain evidence="3">7032989</strain>
        <strain evidence="1">7032994</strain>
    </source>
</reference>
<dbReference type="EMBL" id="LK932392">
    <property type="protein sequence ID" value="CDS85947.1"/>
    <property type="molecule type" value="Genomic_DNA"/>
</dbReference>
<evidence type="ECO:0000313" key="1">
    <source>
        <dbReference type="EMBL" id="CDS85947.1"/>
    </source>
</evidence>
<dbReference type="EMBL" id="LK933183">
    <property type="protein sequence ID" value="CDT47708.1"/>
    <property type="molecule type" value="Genomic_DNA"/>
</dbReference>
<accession>A0A069A5H1</accession>
<proteinExistence type="predicted"/>
<dbReference type="EMBL" id="LK932509">
    <property type="protein sequence ID" value="CDS86397.1"/>
    <property type="molecule type" value="Genomic_DNA"/>
</dbReference>
<sequence length="288" mass="33219">MNKKDTMHLIFTIVIFILLWYIVVAVSEINKNIESCSNKLDYLSQEIMSTKSDISNTINEEMSKSYITKSIDLKVKKIEKKECVIDVDVQLSKLGKNGKVFFMYKEDSDKWNETEMTKHGELSYACEIKINTGSEYDYKVVTSGAISESSDVQKLTKSDYMPEQPIFNSGIRDNREYFIEIVENSNLFNHESEKSKNKVYDNIRLEKVDIIVNEGKKDTIYKAKLAEGLDDGKTNNSNRNQVNYEVSFPKRDIDGIIYIKAKLTYNNGVEYTKDITEDITMGLQDLEK</sequence>
<evidence type="ECO:0000313" key="3">
    <source>
        <dbReference type="EMBL" id="CDT47708.1"/>
    </source>
</evidence>
<dbReference type="RefSeq" id="WP_021390128.1">
    <property type="nucleotide sequence ID" value="NZ_BBYB01000172.1"/>
</dbReference>
<organism evidence="1">
    <name type="scientific">Clostridioides difficile</name>
    <name type="common">Peptoclostridium difficile</name>
    <dbReference type="NCBI Taxonomy" id="1496"/>
    <lineage>
        <taxon>Bacteria</taxon>
        <taxon>Bacillati</taxon>
        <taxon>Bacillota</taxon>
        <taxon>Clostridia</taxon>
        <taxon>Peptostreptococcales</taxon>
        <taxon>Peptostreptococcaceae</taxon>
        <taxon>Clostridioides</taxon>
    </lineage>
</organism>
<dbReference type="AlphaFoldDB" id="A0A069A5H1"/>
<evidence type="ECO:0000313" key="2">
    <source>
        <dbReference type="EMBL" id="CDS86397.1"/>
    </source>
</evidence>
<name>A0A069A5H1_CLODI</name>